<evidence type="ECO:0000256" key="1">
    <source>
        <dbReference type="ARBA" id="ARBA00001974"/>
    </source>
</evidence>
<gene>
    <name evidence="7" type="ORF">A4S15_14540</name>
</gene>
<keyword evidence="4" id="KW-0274">FAD</keyword>
<dbReference type="PANTHER" id="PTHR43429">
    <property type="entry name" value="PYRIDINE NUCLEOTIDE-DISULFIDE OXIDOREDUCTASE DOMAIN-CONTAINING"/>
    <property type="match status" value="1"/>
</dbReference>
<accession>A0A1W9I216</accession>
<dbReference type="Gene3D" id="3.30.390.30">
    <property type="match status" value="1"/>
</dbReference>
<evidence type="ECO:0000259" key="5">
    <source>
        <dbReference type="Pfam" id="PF07992"/>
    </source>
</evidence>
<proteinExistence type="inferred from homology"/>
<dbReference type="InterPro" id="IPR041575">
    <property type="entry name" value="Rubredoxin_C"/>
</dbReference>
<evidence type="ECO:0000313" key="7">
    <source>
        <dbReference type="EMBL" id="OQW53699.1"/>
    </source>
</evidence>
<sequence length="415" mass="43442">MATEPLRERLRLVIIGNGMASLRLVEQIIARAPHRFTLTVLGAEASPAYNRVLLSSLLAGDNDDDGVQLRSRDWYAAQGVRLICGATVQSIDTVAKVAVTAEGTRHNYDQLVFAVGSQAIRLPVPGADLPGVMVFRALDDVAAMKASVQPGYAAVVIGGGLLGIEAASGLARRGAKVTLLHVMDRLMERQLDARGAAFLLDALRRRGIRVILKAQTQAITGDSTVDGVLLADGGKIAADLVVMAVGIKPNAALARAAGVAVGRGIIVDDQMATNVADIFAIGECAEHRGIVHGLIEPAYAQADVLASCLCGEPAAFAGMAPATNLKVSGVPVFSAGDMSSDSDSVSSAVIEARANGTYRRLVFSGDRLIGCVLVGDTEDGLWYRDLIRSGLSIAAMRLDLIHGRAFVSHMSEKAA</sequence>
<evidence type="ECO:0000256" key="4">
    <source>
        <dbReference type="ARBA" id="ARBA00022827"/>
    </source>
</evidence>
<name>A0A1W9I216_9HYPH</name>
<feature type="domain" description="FAD/NAD(P)-binding" evidence="5">
    <location>
        <begin position="11"/>
        <end position="289"/>
    </location>
</feature>
<evidence type="ECO:0000256" key="2">
    <source>
        <dbReference type="ARBA" id="ARBA00006442"/>
    </source>
</evidence>
<dbReference type="Pfam" id="PF07992">
    <property type="entry name" value="Pyr_redox_2"/>
    <property type="match status" value="1"/>
</dbReference>
<dbReference type="Proteomes" id="UP000192872">
    <property type="component" value="Unassembled WGS sequence"/>
</dbReference>
<protein>
    <recommendedName>
        <fullName evidence="9">Assimilatory nitrite reductase large subunit</fullName>
    </recommendedName>
</protein>
<dbReference type="EMBL" id="LWDL01000007">
    <property type="protein sequence ID" value="OQW53699.1"/>
    <property type="molecule type" value="Genomic_DNA"/>
</dbReference>
<dbReference type="SUPFAM" id="SSF51905">
    <property type="entry name" value="FAD/NAD(P)-binding domain"/>
    <property type="match status" value="2"/>
</dbReference>
<comment type="cofactor">
    <cofactor evidence="1">
        <name>FAD</name>
        <dbReference type="ChEBI" id="CHEBI:57692"/>
    </cofactor>
</comment>
<dbReference type="PANTHER" id="PTHR43429:SF3">
    <property type="entry name" value="NITRITE REDUCTASE [NAD(P)H]"/>
    <property type="match status" value="1"/>
</dbReference>
<dbReference type="AlphaFoldDB" id="A0A1W9I216"/>
<evidence type="ECO:0000256" key="3">
    <source>
        <dbReference type="ARBA" id="ARBA00022630"/>
    </source>
</evidence>
<keyword evidence="3" id="KW-0285">Flavoprotein</keyword>
<dbReference type="PRINTS" id="PR00368">
    <property type="entry name" value="FADPNR"/>
</dbReference>
<comment type="similarity">
    <text evidence="2">Belongs to the FAD-dependent oxidoreductase family.</text>
</comment>
<dbReference type="InterPro" id="IPR023753">
    <property type="entry name" value="FAD/NAD-binding_dom"/>
</dbReference>
<dbReference type="InterPro" id="IPR016156">
    <property type="entry name" value="FAD/NAD-linked_Rdtase_dimer_sf"/>
</dbReference>
<evidence type="ECO:0000259" key="6">
    <source>
        <dbReference type="Pfam" id="PF18267"/>
    </source>
</evidence>
<evidence type="ECO:0000313" key="8">
    <source>
        <dbReference type="Proteomes" id="UP000192872"/>
    </source>
</evidence>
<dbReference type="Pfam" id="PF18267">
    <property type="entry name" value="Rubredoxin_C"/>
    <property type="match status" value="1"/>
</dbReference>
<dbReference type="InterPro" id="IPR050260">
    <property type="entry name" value="FAD-bd_OxRdtase"/>
</dbReference>
<dbReference type="Gene3D" id="3.50.50.60">
    <property type="entry name" value="FAD/NAD(P)-binding domain"/>
    <property type="match status" value="2"/>
</dbReference>
<organism evidence="7 8">
    <name type="scientific">Candidatus Raskinella chloraquaticus</name>
    <dbReference type="NCBI Taxonomy" id="1951219"/>
    <lineage>
        <taxon>Bacteria</taxon>
        <taxon>Pseudomonadati</taxon>
        <taxon>Pseudomonadota</taxon>
        <taxon>Alphaproteobacteria</taxon>
        <taxon>Hyphomicrobiales</taxon>
        <taxon>Phreatobacteraceae</taxon>
        <taxon>Candidatus Raskinella</taxon>
    </lineage>
</organism>
<dbReference type="RefSeq" id="WP_376800626.1">
    <property type="nucleotide sequence ID" value="NZ_DBNB01000005.1"/>
</dbReference>
<dbReference type="STRING" id="1827387.A4S15_14540"/>
<reference evidence="7 8" key="1">
    <citation type="journal article" date="2017" name="Water Res.">
        <title>Comammox in drinking water systems.</title>
        <authorList>
            <person name="Wang Y."/>
            <person name="Ma L."/>
            <person name="Mao Y."/>
            <person name="Jiang X."/>
            <person name="Xia Y."/>
            <person name="Yu K."/>
            <person name="Li B."/>
            <person name="Zhang T."/>
        </authorList>
    </citation>
    <scope>NUCLEOTIDE SEQUENCE [LARGE SCALE GENOMIC DNA]</scope>
    <source>
        <strain evidence="7">SG_bin8</strain>
    </source>
</reference>
<dbReference type="PRINTS" id="PR00411">
    <property type="entry name" value="PNDRDTASEI"/>
</dbReference>
<feature type="domain" description="NADH-rubredoxin oxidoreductase C-terminal" evidence="6">
    <location>
        <begin position="321"/>
        <end position="390"/>
    </location>
</feature>
<dbReference type="InterPro" id="IPR036188">
    <property type="entry name" value="FAD/NAD-bd_sf"/>
</dbReference>
<comment type="caution">
    <text evidence="7">The sequence shown here is derived from an EMBL/GenBank/DDBJ whole genome shotgun (WGS) entry which is preliminary data.</text>
</comment>
<evidence type="ECO:0008006" key="9">
    <source>
        <dbReference type="Google" id="ProtNLM"/>
    </source>
</evidence>
<dbReference type="GO" id="GO:0016491">
    <property type="term" value="F:oxidoreductase activity"/>
    <property type="evidence" value="ECO:0007669"/>
    <property type="project" value="InterPro"/>
</dbReference>